<proteinExistence type="predicted"/>
<feature type="region of interest" description="Disordered" evidence="1">
    <location>
        <begin position="102"/>
        <end position="167"/>
    </location>
</feature>
<reference evidence="2 3" key="1">
    <citation type="submission" date="2020-11" db="EMBL/GenBank/DDBJ databases">
        <title>Kefir isolates.</title>
        <authorList>
            <person name="Marcisauskas S."/>
            <person name="Kim Y."/>
            <person name="Blasche S."/>
        </authorList>
    </citation>
    <scope>NUCLEOTIDE SEQUENCE [LARGE SCALE GENOMIC DNA]</scope>
    <source>
        <strain evidence="2 3">KR</strain>
    </source>
</reference>
<evidence type="ECO:0000313" key="2">
    <source>
        <dbReference type="EMBL" id="KAG0654509.1"/>
    </source>
</evidence>
<dbReference type="EMBL" id="PUHQ01000147">
    <property type="protein sequence ID" value="KAG0654509.1"/>
    <property type="molecule type" value="Genomic_DNA"/>
</dbReference>
<comment type="caution">
    <text evidence="2">The sequence shown here is derived from an EMBL/GenBank/DDBJ whole genome shotgun (WGS) entry which is preliminary data.</text>
</comment>
<organism evidence="2 3">
    <name type="scientific">Rhodotorula mucilaginosa</name>
    <name type="common">Yeast</name>
    <name type="synonym">Rhodotorula rubra</name>
    <dbReference type="NCBI Taxonomy" id="5537"/>
    <lineage>
        <taxon>Eukaryota</taxon>
        <taxon>Fungi</taxon>
        <taxon>Dikarya</taxon>
        <taxon>Basidiomycota</taxon>
        <taxon>Pucciniomycotina</taxon>
        <taxon>Microbotryomycetes</taxon>
        <taxon>Sporidiobolales</taxon>
        <taxon>Sporidiobolaceae</taxon>
        <taxon>Rhodotorula</taxon>
    </lineage>
</organism>
<evidence type="ECO:0000256" key="1">
    <source>
        <dbReference type="SAM" id="MobiDB-lite"/>
    </source>
</evidence>
<protein>
    <submittedName>
        <fullName evidence="2">Uncharacterized protein</fullName>
    </submittedName>
</protein>
<name>A0A9P6VUW3_RHOMI</name>
<feature type="compositionally biased region" description="Low complexity" evidence="1">
    <location>
        <begin position="105"/>
        <end position="116"/>
    </location>
</feature>
<gene>
    <name evidence="2" type="ORF">C6P46_001619</name>
</gene>
<keyword evidence="3" id="KW-1185">Reference proteome</keyword>
<sequence>MVVATRIDFASTSWRSSRGSGRFPDALANSPNTVSWFLRSIIAPSTRLALFREMLQSPLVGAEIAGKRSGLTRDLAASSPSKPLYYLMEAYTDSDQLKASGIGRSSPFDASASSPSTLDHSHATTGLYRLGQRARHTRSSPTTTPSRPARSRSAPQAMLMANGPVRF</sequence>
<dbReference type="AlphaFoldDB" id="A0A9P6VUW3"/>
<dbReference type="Proteomes" id="UP000777482">
    <property type="component" value="Unassembled WGS sequence"/>
</dbReference>
<evidence type="ECO:0000313" key="3">
    <source>
        <dbReference type="Proteomes" id="UP000777482"/>
    </source>
</evidence>
<accession>A0A9P6VUW3</accession>
<feature type="compositionally biased region" description="Low complexity" evidence="1">
    <location>
        <begin position="139"/>
        <end position="157"/>
    </location>
</feature>